<keyword evidence="2" id="KW-1185">Reference proteome</keyword>
<proteinExistence type="predicted"/>
<name>A0A0F3GTS4_9BACT</name>
<comment type="caution">
    <text evidence="1">The sequence shown here is derived from an EMBL/GenBank/DDBJ whole genome shotgun (WGS) entry which is preliminary data.</text>
</comment>
<protein>
    <submittedName>
        <fullName evidence="1">Uncharacterized protein</fullName>
    </submittedName>
</protein>
<accession>A0A0F3GTS4</accession>
<evidence type="ECO:0000313" key="1">
    <source>
        <dbReference type="EMBL" id="KJU84098.1"/>
    </source>
</evidence>
<dbReference type="AlphaFoldDB" id="A0A0F3GTS4"/>
<dbReference type="EMBL" id="LACI01001623">
    <property type="protein sequence ID" value="KJU84098.1"/>
    <property type="molecule type" value="Genomic_DNA"/>
</dbReference>
<sequence>MVQVRLAESIRHLGQDDFADVLKDEIGRQKGLLPLERFCQYGGFPSYDDVSVHVDGFKADASGVVEVACSVYFTEVVSSNCAVCSFEQPASGFMLLRIAEEGHTDIQAL</sequence>
<dbReference type="Proteomes" id="UP000033423">
    <property type="component" value="Unassembled WGS sequence"/>
</dbReference>
<evidence type="ECO:0000313" key="2">
    <source>
        <dbReference type="Proteomes" id="UP000033423"/>
    </source>
</evidence>
<organism evidence="1 2">
    <name type="scientific">Candidatus Magnetobacterium bavaricum</name>
    <dbReference type="NCBI Taxonomy" id="29290"/>
    <lineage>
        <taxon>Bacteria</taxon>
        <taxon>Pseudomonadati</taxon>
        <taxon>Nitrospirota</taxon>
        <taxon>Thermodesulfovibrionia</taxon>
        <taxon>Thermodesulfovibrionales</taxon>
        <taxon>Candidatus Magnetobacteriaceae</taxon>
        <taxon>Candidatus Magnetobacterium</taxon>
    </lineage>
</organism>
<gene>
    <name evidence="1" type="ORF">MBAV_003704</name>
</gene>
<reference evidence="1 2" key="1">
    <citation type="submission" date="2015-02" db="EMBL/GenBank/DDBJ databases">
        <title>Single-cell genomics of uncultivated deep-branching MTB reveals a conserved set of magnetosome genes.</title>
        <authorList>
            <person name="Kolinko S."/>
            <person name="Richter M."/>
            <person name="Glockner F.O."/>
            <person name="Brachmann A."/>
            <person name="Schuler D."/>
        </authorList>
    </citation>
    <scope>NUCLEOTIDE SEQUENCE [LARGE SCALE GENOMIC DNA]</scope>
    <source>
        <strain evidence="1">TM-1</strain>
    </source>
</reference>